<evidence type="ECO:0000256" key="4">
    <source>
        <dbReference type="ARBA" id="ARBA00022692"/>
    </source>
</evidence>
<evidence type="ECO:0000313" key="9">
    <source>
        <dbReference type="EMBL" id="RXH53998.1"/>
    </source>
</evidence>
<keyword evidence="10" id="KW-1185">Reference proteome</keyword>
<evidence type="ECO:0000256" key="3">
    <source>
        <dbReference type="ARBA" id="ARBA00022448"/>
    </source>
</evidence>
<keyword evidence="5 7" id="KW-1133">Transmembrane helix</keyword>
<dbReference type="EMBL" id="RDSM01000006">
    <property type="protein sequence ID" value="RXH53998.1"/>
    <property type="molecule type" value="Genomic_DNA"/>
</dbReference>
<feature type="domain" description="Major facilitator superfamily (MFS) profile" evidence="8">
    <location>
        <begin position="3"/>
        <end position="437"/>
    </location>
</feature>
<feature type="transmembrane region" description="Helical" evidence="7">
    <location>
        <begin position="282"/>
        <end position="304"/>
    </location>
</feature>
<reference evidence="10" key="2">
    <citation type="submission" date="2019-02" db="EMBL/GenBank/DDBJ databases">
        <title>Granulicella sibirica sp. nov., a psychrotolerant acidobacterium isolated from an organic soil layer in forested tundra, West Siberia.</title>
        <authorList>
            <person name="Oshkin I.Y."/>
            <person name="Kulichevskaya I.S."/>
            <person name="Rijpstra W.I.C."/>
            <person name="Sinninghe Damste J.S."/>
            <person name="Rakitin A.L."/>
            <person name="Ravin N.V."/>
            <person name="Dedysh S.N."/>
        </authorList>
    </citation>
    <scope>NUCLEOTIDE SEQUENCE [LARGE SCALE GENOMIC DNA]</scope>
    <source>
        <strain evidence="10">AF10</strain>
    </source>
</reference>
<feature type="transmembrane region" description="Helical" evidence="7">
    <location>
        <begin position="316"/>
        <end position="340"/>
    </location>
</feature>
<dbReference type="PANTHER" id="PTHR23511:SF34">
    <property type="entry name" value="SYNAPTIC VESICLE GLYCOPROTEIN 2"/>
    <property type="match status" value="1"/>
</dbReference>
<gene>
    <name evidence="9" type="ORF">GRAN_4967</name>
</gene>
<evidence type="ECO:0000259" key="8">
    <source>
        <dbReference type="PROSITE" id="PS50850"/>
    </source>
</evidence>
<feature type="transmembrane region" description="Helical" evidence="7">
    <location>
        <begin position="42"/>
        <end position="63"/>
    </location>
</feature>
<feature type="transmembrane region" description="Helical" evidence="7">
    <location>
        <begin position="377"/>
        <end position="399"/>
    </location>
</feature>
<organism evidence="9 10">
    <name type="scientific">Granulicella sibirica</name>
    <dbReference type="NCBI Taxonomy" id="2479048"/>
    <lineage>
        <taxon>Bacteria</taxon>
        <taxon>Pseudomonadati</taxon>
        <taxon>Acidobacteriota</taxon>
        <taxon>Terriglobia</taxon>
        <taxon>Terriglobales</taxon>
        <taxon>Acidobacteriaceae</taxon>
        <taxon>Granulicella</taxon>
    </lineage>
</organism>
<comment type="similarity">
    <text evidence="2">Belongs to the major facilitator superfamily. Sugar transporter (TC 2.A.1.1) family.</text>
</comment>
<evidence type="ECO:0000256" key="2">
    <source>
        <dbReference type="ARBA" id="ARBA00010992"/>
    </source>
</evidence>
<feature type="transmembrane region" description="Helical" evidence="7">
    <location>
        <begin position="346"/>
        <end position="365"/>
    </location>
</feature>
<dbReference type="InterPro" id="IPR005828">
    <property type="entry name" value="MFS_sugar_transport-like"/>
</dbReference>
<accession>A0A4Q0SWQ5</accession>
<comment type="subcellular location">
    <subcellularLocation>
        <location evidence="1">Membrane</location>
        <topology evidence="1">Multi-pass membrane protein</topology>
    </subcellularLocation>
</comment>
<dbReference type="GO" id="GO:0022857">
    <property type="term" value="F:transmembrane transporter activity"/>
    <property type="evidence" value="ECO:0007669"/>
    <property type="project" value="InterPro"/>
</dbReference>
<feature type="transmembrane region" description="Helical" evidence="7">
    <location>
        <begin position="250"/>
        <end position="276"/>
    </location>
</feature>
<name>A0A4Q0SWQ5_9BACT</name>
<dbReference type="InterPro" id="IPR036259">
    <property type="entry name" value="MFS_trans_sf"/>
</dbReference>
<reference evidence="9 10" key="1">
    <citation type="submission" date="2018-11" db="EMBL/GenBank/DDBJ databases">
        <authorList>
            <person name="Mardanov A.V."/>
            <person name="Ravin N.V."/>
            <person name="Dedysh S.N."/>
        </authorList>
    </citation>
    <scope>NUCLEOTIDE SEQUENCE [LARGE SCALE GENOMIC DNA]</scope>
    <source>
        <strain evidence="9 10">AF10</strain>
    </source>
</reference>
<sequence>MRMALALGITFLLDGLEGGVGGSISGALKSATTLNFGDRQLGFASTGYLAGTVIGALVFGFLADRFGRKSIFFWTLAVYACSTALTAFSWNLATFTLCRTITGAGIGGEYTAITSAIDELIPARVRGATNLIIGSTFWIGVILGSLVAVGFLSDHGFGLRLGWRAAMLSGLPIAIGILFLRQHIPESPRWLLAHGRVEEAETIVGKIEDAVAEQHGPQPAVAETIEIHRSTGNLFSRVALLLGPRHRGRALLCLALTMAQSFFYNSVFFSSTLILLRFYGVSAAHAGVLFLPIAFTNFVGPVLLSRLFDSVGRRTMIALNFCITGVVFGTSSLLFLHGHLSAVSQVAWWAVSFFFAASAAGSAYLTTSELFPQQIRASAIAIFYAAGTLLGGVLGPVIFGSLLNRNARTPIFYGFMASAIIMILAGIAQAIWGVAAERKSLEEIC</sequence>
<evidence type="ECO:0000313" key="10">
    <source>
        <dbReference type="Proteomes" id="UP000289437"/>
    </source>
</evidence>
<dbReference type="PANTHER" id="PTHR23511">
    <property type="entry name" value="SYNAPTIC VESICLE GLYCOPROTEIN 2"/>
    <property type="match status" value="1"/>
</dbReference>
<feature type="transmembrane region" description="Helical" evidence="7">
    <location>
        <begin position="163"/>
        <end position="180"/>
    </location>
</feature>
<dbReference type="AlphaFoldDB" id="A0A4Q0SWQ5"/>
<comment type="caution">
    <text evidence="9">The sequence shown here is derived from an EMBL/GenBank/DDBJ whole genome shotgun (WGS) entry which is preliminary data.</text>
</comment>
<evidence type="ECO:0000256" key="5">
    <source>
        <dbReference type="ARBA" id="ARBA00022989"/>
    </source>
</evidence>
<proteinExistence type="inferred from homology"/>
<dbReference type="GO" id="GO:0016020">
    <property type="term" value="C:membrane"/>
    <property type="evidence" value="ECO:0007669"/>
    <property type="project" value="UniProtKB-SubCell"/>
</dbReference>
<keyword evidence="6 7" id="KW-0472">Membrane</keyword>
<dbReference type="PROSITE" id="PS50850">
    <property type="entry name" value="MFS"/>
    <property type="match status" value="1"/>
</dbReference>
<evidence type="ECO:0000256" key="1">
    <source>
        <dbReference type="ARBA" id="ARBA00004141"/>
    </source>
</evidence>
<dbReference type="CDD" id="cd17316">
    <property type="entry name" value="MFS_SV2_like"/>
    <property type="match status" value="1"/>
</dbReference>
<dbReference type="RefSeq" id="WP_241655129.1">
    <property type="nucleotide sequence ID" value="NZ_RDSM01000006.1"/>
</dbReference>
<dbReference type="Pfam" id="PF00083">
    <property type="entry name" value="Sugar_tr"/>
    <property type="match status" value="1"/>
</dbReference>
<evidence type="ECO:0000256" key="7">
    <source>
        <dbReference type="SAM" id="Phobius"/>
    </source>
</evidence>
<feature type="transmembrane region" description="Helical" evidence="7">
    <location>
        <begin position="131"/>
        <end position="151"/>
    </location>
</feature>
<protein>
    <submittedName>
        <fullName evidence="9">Major facilitator family transporter</fullName>
    </submittedName>
</protein>
<dbReference type="InterPro" id="IPR020846">
    <property type="entry name" value="MFS_dom"/>
</dbReference>
<dbReference type="Proteomes" id="UP000289437">
    <property type="component" value="Unassembled WGS sequence"/>
</dbReference>
<keyword evidence="3" id="KW-0813">Transport</keyword>
<keyword evidence="4 7" id="KW-0812">Transmembrane</keyword>
<dbReference type="Gene3D" id="1.20.1250.20">
    <property type="entry name" value="MFS general substrate transporter like domains"/>
    <property type="match status" value="1"/>
</dbReference>
<dbReference type="SUPFAM" id="SSF103473">
    <property type="entry name" value="MFS general substrate transporter"/>
    <property type="match status" value="1"/>
</dbReference>
<evidence type="ECO:0000256" key="6">
    <source>
        <dbReference type="ARBA" id="ARBA00023136"/>
    </source>
</evidence>
<feature type="transmembrane region" description="Helical" evidence="7">
    <location>
        <begin position="411"/>
        <end position="432"/>
    </location>
</feature>